<sequence>MITYLIIWFNSEGARPSEVNQRLMSLGFKPIQGAYDYIYEWAENTNVDDILRFGDRTHMTLKGFNVMFKIETVEGQ</sequence>
<comment type="caution">
    <text evidence="1">The sequence shown here is derived from an EMBL/GenBank/DDBJ whole genome shotgun (WGS) entry which is preliminary data.</text>
</comment>
<name>A0AC61SCU1_9EURY</name>
<proteinExistence type="predicted"/>
<evidence type="ECO:0000313" key="1">
    <source>
        <dbReference type="EMBL" id="TKY92428.1"/>
    </source>
</evidence>
<protein>
    <submittedName>
        <fullName evidence="1">Uncharacterized protein</fullName>
    </submittedName>
</protein>
<evidence type="ECO:0000313" key="2">
    <source>
        <dbReference type="Proteomes" id="UP000315423"/>
    </source>
</evidence>
<gene>
    <name evidence="1" type="ORF">C5S46_00710</name>
</gene>
<accession>A0AC61SCU1</accession>
<reference evidence="1" key="1">
    <citation type="submission" date="2018-09" db="EMBL/GenBank/DDBJ databases">
        <title>A genomic encyclopedia of anaerobic methanotrophic archaea.</title>
        <authorList>
            <person name="Skennerton C.T."/>
            <person name="Chadwick G.L."/>
            <person name="Laso-Perez R."/>
            <person name="Leu A.O."/>
            <person name="Speth D.R."/>
            <person name="Yu H."/>
            <person name="Morgan-Lang C."/>
            <person name="Hatzenpichler R."/>
            <person name="Goudeau D."/>
            <person name="Malmstrom R."/>
            <person name="Woyke T."/>
            <person name="Hallam S."/>
            <person name="Tyson G.W."/>
            <person name="Wegener G."/>
            <person name="Boetius A."/>
            <person name="Orphan V.J."/>
        </authorList>
    </citation>
    <scope>NUCLEOTIDE SEQUENCE</scope>
    <source>
        <strain evidence="1">CONS3730D10UFb2</strain>
    </source>
</reference>
<dbReference type="Proteomes" id="UP000315423">
    <property type="component" value="Unassembled WGS sequence"/>
</dbReference>
<dbReference type="EMBL" id="QYBA01000021">
    <property type="protein sequence ID" value="TKY92428.1"/>
    <property type="molecule type" value="Genomic_DNA"/>
</dbReference>
<organism evidence="1 2">
    <name type="scientific">Candidatus Methanomarinus sp</name>
    <dbReference type="NCBI Taxonomy" id="3386244"/>
    <lineage>
        <taxon>Archaea</taxon>
        <taxon>Methanobacteriati</taxon>
        <taxon>Methanobacteriota</taxon>
        <taxon>Stenosarchaea group</taxon>
        <taxon>Methanomicrobia</taxon>
        <taxon>Methanosarcinales</taxon>
        <taxon>ANME-2 cluster</taxon>
        <taxon>Candidatus Methanocomedenaceae</taxon>
        <taxon>Candidatus Methanomarinus</taxon>
    </lineage>
</organism>